<dbReference type="AlphaFoldDB" id="A0A2W5S7J6"/>
<dbReference type="Proteomes" id="UP000249135">
    <property type="component" value="Unassembled WGS sequence"/>
</dbReference>
<dbReference type="EMBL" id="QFPP01000253">
    <property type="protein sequence ID" value="PZQ71070.1"/>
    <property type="molecule type" value="Genomic_DNA"/>
</dbReference>
<sequence length="197" mass="21382">MHRTTAFAAARAAAVRRGASLLAGALLVLGLAAPHARAEEPHSLTPFSAAAGAVPPAPWHFSTLPNKTPTRFDVVSEDGRRVLKVEASDSYGLLAHRVQMPLNESTVLSWRWRVDQFVEGADLHTRAGDDGAAKLCVFFDFPADRLPLIERTRLAVARGVSGEDVPSEALCYVWDGKEAKGQMLVNAFTNRMHMVVL</sequence>
<evidence type="ECO:0008006" key="3">
    <source>
        <dbReference type="Google" id="ProtNLM"/>
    </source>
</evidence>
<comment type="caution">
    <text evidence="1">The sequence shown here is derived from an EMBL/GenBank/DDBJ whole genome shotgun (WGS) entry which is preliminary data.</text>
</comment>
<organism evidence="1 2">
    <name type="scientific">Variovorax paradoxus</name>
    <dbReference type="NCBI Taxonomy" id="34073"/>
    <lineage>
        <taxon>Bacteria</taxon>
        <taxon>Pseudomonadati</taxon>
        <taxon>Pseudomonadota</taxon>
        <taxon>Betaproteobacteria</taxon>
        <taxon>Burkholderiales</taxon>
        <taxon>Comamonadaceae</taxon>
        <taxon>Variovorax</taxon>
    </lineage>
</organism>
<evidence type="ECO:0000313" key="2">
    <source>
        <dbReference type="Proteomes" id="UP000249135"/>
    </source>
</evidence>
<dbReference type="Pfam" id="PF11249">
    <property type="entry name" value="DUF3047"/>
    <property type="match status" value="1"/>
</dbReference>
<dbReference type="InterPro" id="IPR021409">
    <property type="entry name" value="DUF3047"/>
</dbReference>
<protein>
    <recommendedName>
        <fullName evidence="3">DUF3047 domain-containing protein</fullName>
    </recommendedName>
</protein>
<accession>A0A2W5S7J6</accession>
<gene>
    <name evidence="1" type="ORF">DI563_17910</name>
</gene>
<evidence type="ECO:0000313" key="1">
    <source>
        <dbReference type="EMBL" id="PZQ71070.1"/>
    </source>
</evidence>
<proteinExistence type="predicted"/>
<name>A0A2W5S7J6_VARPD</name>
<feature type="non-terminal residue" evidence="1">
    <location>
        <position position="197"/>
    </location>
</feature>
<reference evidence="1 2" key="1">
    <citation type="submission" date="2017-08" db="EMBL/GenBank/DDBJ databases">
        <title>Infants hospitalized years apart are colonized by the same room-sourced microbial strains.</title>
        <authorList>
            <person name="Brooks B."/>
            <person name="Olm M.R."/>
            <person name="Firek B.A."/>
            <person name="Baker R."/>
            <person name="Thomas B.C."/>
            <person name="Morowitz M.J."/>
            <person name="Banfield J.F."/>
        </authorList>
    </citation>
    <scope>NUCLEOTIDE SEQUENCE [LARGE SCALE GENOMIC DNA]</scope>
    <source>
        <strain evidence="1">S2_005_003_R2_41</strain>
    </source>
</reference>